<keyword evidence="5" id="KW-1185">Reference proteome</keyword>
<dbReference type="Pfam" id="PF04782">
    <property type="entry name" value="DUF632"/>
    <property type="match status" value="1"/>
</dbReference>
<dbReference type="PANTHER" id="PTHR21450">
    <property type="entry name" value="PROTEIN ALTERED PHOSPHATE STARVATION RESPONSE 1"/>
    <property type="match status" value="1"/>
</dbReference>
<feature type="compositionally biased region" description="Basic and acidic residues" evidence="1">
    <location>
        <begin position="94"/>
        <end position="114"/>
    </location>
</feature>
<sequence length="666" mass="76049">MGCATSKKLSKEDDVVSFCRERKCLIKLALERRYAFAEAYSKYNQSLYSVALALRLFVARHSSPSSPLLITYPSTLTSETGALIDNPVFVQHKPSEHHQGGTIEGKESKERRDCEEEDEEFSDEEEPLCEHFYGDMSAPLASPMRSYQWDFFNLFDVGGLTQNTYQDSVRVGCGTTRVVDEIKATRSRDDSKLEACGSENVRQINGEEDGRELLEALKDVEDHFIKAYNSGKTISRMLEANRVPFLSGLDDIKESSKKLIRSITWNRSNSLHSSSSKSLLMSSSRSSSSLTELSVDVHDECGGMGSSGHSSTIERLYALEKKLYEEVKAGEEIRKIFERKCSRFKIKKARKDSLYHGDKSTAKLVELQTRLLVSVQTAESISKRILKLKNEELLPQVVELLNGLMRHWKTMLESHETQYQILNQVRLFSCPAYGKFCYGSHRLATIELEAELQNWRTCFAAIVSAEKAYIEALHGWLSKFTISEVNDIYPWGIYSSLPYKLNKPPIVVIFHDWLAWLEKMPDKKVTYAIKSFGKEVQSLWVQQGKELRQKRKVDELAKEFDRRNIAFQREECKILGPEKSIREAEVNVRSQYLSKQKDLLEIYRKRLDAGKGKHQASMLETQHITLKAFQSEFCCVLDSLAEFSKASIKVYASLVTYSENAKMLLG</sequence>
<protein>
    <submittedName>
        <fullName evidence="4">Uncharacterized protein</fullName>
    </submittedName>
</protein>
<feature type="domain" description="DUF632" evidence="2">
    <location>
        <begin position="213"/>
        <end position="537"/>
    </location>
</feature>
<feature type="region of interest" description="Disordered" evidence="1">
    <location>
        <begin position="94"/>
        <end position="122"/>
    </location>
</feature>
<dbReference type="InterPro" id="IPR006868">
    <property type="entry name" value="DUF630"/>
</dbReference>
<evidence type="ECO:0000313" key="4">
    <source>
        <dbReference type="EMBL" id="KAK4262032.1"/>
    </source>
</evidence>
<name>A0AAE1J1F2_9FABA</name>
<dbReference type="Proteomes" id="UP001293593">
    <property type="component" value="Unassembled WGS sequence"/>
</dbReference>
<proteinExistence type="predicted"/>
<dbReference type="PANTHER" id="PTHR21450:SF34">
    <property type="entry name" value="DUF632 DOMAIN-CONTAINING PROTEIN"/>
    <property type="match status" value="1"/>
</dbReference>
<gene>
    <name evidence="4" type="ORF">QN277_027645</name>
</gene>
<evidence type="ECO:0000259" key="3">
    <source>
        <dbReference type="Pfam" id="PF04783"/>
    </source>
</evidence>
<dbReference type="Pfam" id="PF04783">
    <property type="entry name" value="DUF630"/>
    <property type="match status" value="1"/>
</dbReference>
<evidence type="ECO:0000256" key="1">
    <source>
        <dbReference type="SAM" id="MobiDB-lite"/>
    </source>
</evidence>
<comment type="caution">
    <text evidence="4">The sequence shown here is derived from an EMBL/GenBank/DDBJ whole genome shotgun (WGS) entry which is preliminary data.</text>
</comment>
<accession>A0AAE1J1F2</accession>
<dbReference type="EMBL" id="JAWXYG010000009">
    <property type="protein sequence ID" value="KAK4262032.1"/>
    <property type="molecule type" value="Genomic_DNA"/>
</dbReference>
<dbReference type="InterPro" id="IPR006867">
    <property type="entry name" value="DUF632"/>
</dbReference>
<reference evidence="4" key="1">
    <citation type="submission" date="2023-10" db="EMBL/GenBank/DDBJ databases">
        <title>Chromosome-level genome of the transformable northern wattle, Acacia crassicarpa.</title>
        <authorList>
            <person name="Massaro I."/>
            <person name="Sinha N.R."/>
            <person name="Poethig S."/>
            <person name="Leichty A.R."/>
        </authorList>
    </citation>
    <scope>NUCLEOTIDE SEQUENCE</scope>
    <source>
        <strain evidence="4">Acra3RX</strain>
        <tissue evidence="4">Leaf</tissue>
    </source>
</reference>
<organism evidence="4 5">
    <name type="scientific">Acacia crassicarpa</name>
    <name type="common">northern wattle</name>
    <dbReference type="NCBI Taxonomy" id="499986"/>
    <lineage>
        <taxon>Eukaryota</taxon>
        <taxon>Viridiplantae</taxon>
        <taxon>Streptophyta</taxon>
        <taxon>Embryophyta</taxon>
        <taxon>Tracheophyta</taxon>
        <taxon>Spermatophyta</taxon>
        <taxon>Magnoliopsida</taxon>
        <taxon>eudicotyledons</taxon>
        <taxon>Gunneridae</taxon>
        <taxon>Pentapetalae</taxon>
        <taxon>rosids</taxon>
        <taxon>fabids</taxon>
        <taxon>Fabales</taxon>
        <taxon>Fabaceae</taxon>
        <taxon>Caesalpinioideae</taxon>
        <taxon>mimosoid clade</taxon>
        <taxon>Acacieae</taxon>
        <taxon>Acacia</taxon>
    </lineage>
</organism>
<dbReference type="AlphaFoldDB" id="A0AAE1J1F2"/>
<evidence type="ECO:0000313" key="5">
    <source>
        <dbReference type="Proteomes" id="UP001293593"/>
    </source>
</evidence>
<feature type="domain" description="DUF630" evidence="3">
    <location>
        <begin position="1"/>
        <end position="61"/>
    </location>
</feature>
<evidence type="ECO:0000259" key="2">
    <source>
        <dbReference type="Pfam" id="PF04782"/>
    </source>
</evidence>